<dbReference type="AlphaFoldDB" id="A0A2N1PIQ8"/>
<proteinExistence type="predicted"/>
<gene>
    <name evidence="2" type="ORF">CVV64_19695</name>
</gene>
<keyword evidence="1" id="KW-0732">Signal</keyword>
<evidence type="ECO:0000313" key="2">
    <source>
        <dbReference type="EMBL" id="PKK88224.1"/>
    </source>
</evidence>
<comment type="caution">
    <text evidence="2">The sequence shown here is derived from an EMBL/GenBank/DDBJ whole genome shotgun (WGS) entry which is preliminary data.</text>
</comment>
<dbReference type="Proteomes" id="UP000233256">
    <property type="component" value="Unassembled WGS sequence"/>
</dbReference>
<feature type="signal peptide" evidence="1">
    <location>
        <begin position="1"/>
        <end position="23"/>
    </location>
</feature>
<name>A0A2N1PIQ8_9BACT</name>
<evidence type="ECO:0000256" key="1">
    <source>
        <dbReference type="SAM" id="SignalP"/>
    </source>
</evidence>
<reference evidence="2 3" key="1">
    <citation type="journal article" date="2017" name="ISME J.">
        <title>Potential for microbial H2 and metal transformations associated with novel bacteria and archaea in deep terrestrial subsurface sediments.</title>
        <authorList>
            <person name="Hernsdorf A.W."/>
            <person name="Amano Y."/>
            <person name="Miyakawa K."/>
            <person name="Ise K."/>
            <person name="Suzuki Y."/>
            <person name="Anantharaman K."/>
            <person name="Probst A."/>
            <person name="Burstein D."/>
            <person name="Thomas B.C."/>
            <person name="Banfield J.F."/>
        </authorList>
    </citation>
    <scope>NUCLEOTIDE SEQUENCE [LARGE SCALE GENOMIC DNA]</scope>
    <source>
        <strain evidence="2">HGW-Wallbacteria-1</strain>
    </source>
</reference>
<sequence>MKHRITTGIFFFLFVLTAAGVFAAFSQNPRQGIPAISITSQPGSADETAEPHQGCELRLRIFTADSPVGFNGGNNLYRYADNNPILFTDPMGLSACYKDLVVRVLNYYDKVPYPWNDYVLRSAFGFFGNITDGPQLRILPSYAGDHIAPLIVKNGTWTLYTEFVFNSFSRDDNDDERFANIIIAETNWPTSHGYPAGLTPPGKNQAIISAKYYAHEDPIKLGWSIAHETGHILLGQDHTGGLMYPGNWSATEFIPNDLDRVKKALAK</sequence>
<feature type="chain" id="PRO_5014955849" description="Peptidase M10 metallopeptidase domain-containing protein" evidence="1">
    <location>
        <begin position="24"/>
        <end position="267"/>
    </location>
</feature>
<evidence type="ECO:0000313" key="3">
    <source>
        <dbReference type="Proteomes" id="UP000233256"/>
    </source>
</evidence>
<dbReference type="EMBL" id="PGXC01000057">
    <property type="protein sequence ID" value="PKK88224.1"/>
    <property type="molecule type" value="Genomic_DNA"/>
</dbReference>
<evidence type="ECO:0008006" key="4">
    <source>
        <dbReference type="Google" id="ProtNLM"/>
    </source>
</evidence>
<protein>
    <recommendedName>
        <fullName evidence="4">Peptidase M10 metallopeptidase domain-containing protein</fullName>
    </recommendedName>
</protein>
<organism evidence="2 3">
    <name type="scientific">Candidatus Wallbacteria bacterium HGW-Wallbacteria-1</name>
    <dbReference type="NCBI Taxonomy" id="2013854"/>
    <lineage>
        <taxon>Bacteria</taxon>
        <taxon>Candidatus Walliibacteriota</taxon>
    </lineage>
</organism>
<accession>A0A2N1PIQ8</accession>
<dbReference type="Gene3D" id="2.180.10.10">
    <property type="entry name" value="RHS repeat-associated core"/>
    <property type="match status" value="1"/>
</dbReference>